<reference evidence="14 15" key="1">
    <citation type="journal article" date="2019" name="PLoS Biol.">
        <title>Sex chromosomes control vertical transmission of feminizing Wolbachia symbionts in an isopod.</title>
        <authorList>
            <person name="Becking T."/>
            <person name="Chebbi M.A."/>
            <person name="Giraud I."/>
            <person name="Moumen B."/>
            <person name="Laverre T."/>
            <person name="Caubet Y."/>
            <person name="Peccoud J."/>
            <person name="Gilbert C."/>
            <person name="Cordaux R."/>
        </authorList>
    </citation>
    <scope>NUCLEOTIDE SEQUENCE [LARGE SCALE GENOMIC DNA]</scope>
    <source>
        <strain evidence="14">ANa2</strain>
        <tissue evidence="14">Whole body excluding digestive tract and cuticle</tissue>
    </source>
</reference>
<dbReference type="Proteomes" id="UP000326759">
    <property type="component" value="Unassembled WGS sequence"/>
</dbReference>
<comment type="catalytic activity">
    <reaction evidence="8">
        <text>1-O-hexadecyl-sn-glycero-3-phosphocholine + H2O = 1-O-hexadecyl-sn-glycero-3-phosphate + choline + H(+)</text>
        <dbReference type="Rhea" id="RHEA:41143"/>
        <dbReference type="ChEBI" id="CHEBI:15354"/>
        <dbReference type="ChEBI" id="CHEBI:15377"/>
        <dbReference type="ChEBI" id="CHEBI:15378"/>
        <dbReference type="ChEBI" id="CHEBI:64496"/>
        <dbReference type="ChEBI" id="CHEBI:77580"/>
    </reaction>
    <physiologicalReaction direction="left-to-right" evidence="8">
        <dbReference type="Rhea" id="RHEA:41144"/>
    </physiologicalReaction>
</comment>
<comment type="catalytic activity">
    <reaction evidence="11">
        <text>1-O-(1Z-octadecenyl)-sn-glycero-3-phospho-N-hexadecanoyl-ethanolamine + H2O = 1-O-(1Z-octadecenyl)-sn-glycero-3-phosphate + N-hexadecanoylethanolamine + H(+)</text>
        <dbReference type="Rhea" id="RHEA:53184"/>
        <dbReference type="ChEBI" id="CHEBI:15377"/>
        <dbReference type="ChEBI" id="CHEBI:15378"/>
        <dbReference type="ChEBI" id="CHEBI:71464"/>
        <dbReference type="ChEBI" id="CHEBI:137009"/>
        <dbReference type="ChEBI" id="CHEBI:137017"/>
    </reaction>
    <physiologicalReaction direction="left-to-right" evidence="11">
        <dbReference type="Rhea" id="RHEA:53185"/>
    </physiologicalReaction>
</comment>
<evidence type="ECO:0000256" key="5">
    <source>
        <dbReference type="ARBA" id="ARBA00022989"/>
    </source>
</evidence>
<keyword evidence="4" id="KW-0378">Hydrolase</keyword>
<evidence type="ECO:0000256" key="2">
    <source>
        <dbReference type="ARBA" id="ARBA00007277"/>
    </source>
</evidence>
<dbReference type="PANTHER" id="PTHR42758:SF2">
    <property type="entry name" value="PHOSPHATIDYLGLYCEROL PHOSPHOLIPASE C"/>
    <property type="match status" value="1"/>
</dbReference>
<comment type="catalytic activity">
    <reaction evidence="10">
        <text>N-hexadecanoyl-1-(9Z-octadecenoyl)-sn-glycero-3-phosphoethanolamine + H2O = N-hexadecanoylethanolamine + 1-(9Z-octadecenoyl)-sn-glycero-3-phosphate + H(+)</text>
        <dbReference type="Rhea" id="RHEA:53168"/>
        <dbReference type="ChEBI" id="CHEBI:15377"/>
        <dbReference type="ChEBI" id="CHEBI:15378"/>
        <dbReference type="ChEBI" id="CHEBI:71464"/>
        <dbReference type="ChEBI" id="CHEBI:74544"/>
        <dbReference type="ChEBI" id="CHEBI:85217"/>
    </reaction>
    <physiologicalReaction direction="left-to-right" evidence="10">
        <dbReference type="Rhea" id="RHEA:53169"/>
    </physiologicalReaction>
</comment>
<evidence type="ECO:0000256" key="3">
    <source>
        <dbReference type="ARBA" id="ARBA00022692"/>
    </source>
</evidence>
<comment type="similarity">
    <text evidence="2">Belongs to the glycerophosphoryl diester phosphodiesterase family.</text>
</comment>
<feature type="domain" description="GP-PDE" evidence="13">
    <location>
        <begin position="11"/>
        <end position="248"/>
    </location>
</feature>
<dbReference type="AlphaFoldDB" id="A0A5N5SZB2"/>
<dbReference type="Pfam" id="PF03009">
    <property type="entry name" value="GDPD"/>
    <property type="match status" value="1"/>
</dbReference>
<dbReference type="GO" id="GO:0004622">
    <property type="term" value="F:phosphatidylcholine lysophospholipase activity"/>
    <property type="evidence" value="ECO:0007669"/>
    <property type="project" value="TreeGrafter"/>
</dbReference>
<keyword evidence="5" id="KW-1133">Transmembrane helix</keyword>
<evidence type="ECO:0000256" key="9">
    <source>
        <dbReference type="ARBA" id="ARBA00047392"/>
    </source>
</evidence>
<dbReference type="EMBL" id="SEYY01018532">
    <property type="protein sequence ID" value="KAB7499248.1"/>
    <property type="molecule type" value="Genomic_DNA"/>
</dbReference>
<dbReference type="OrthoDB" id="1058301at2759"/>
<dbReference type="SUPFAM" id="SSF51695">
    <property type="entry name" value="PLC-like phosphodiesterases"/>
    <property type="match status" value="1"/>
</dbReference>
<evidence type="ECO:0000256" key="7">
    <source>
        <dbReference type="ARBA" id="ARBA00023136"/>
    </source>
</evidence>
<evidence type="ECO:0000256" key="4">
    <source>
        <dbReference type="ARBA" id="ARBA00022801"/>
    </source>
</evidence>
<dbReference type="InterPro" id="IPR017946">
    <property type="entry name" value="PLC-like_Pdiesterase_TIM-brl"/>
</dbReference>
<comment type="caution">
    <text evidence="14">The sequence shown here is derived from an EMBL/GenBank/DDBJ whole genome shotgun (WGS) entry which is preliminary data.</text>
</comment>
<organism evidence="14 15">
    <name type="scientific">Armadillidium nasatum</name>
    <dbReference type="NCBI Taxonomy" id="96803"/>
    <lineage>
        <taxon>Eukaryota</taxon>
        <taxon>Metazoa</taxon>
        <taxon>Ecdysozoa</taxon>
        <taxon>Arthropoda</taxon>
        <taxon>Crustacea</taxon>
        <taxon>Multicrustacea</taxon>
        <taxon>Malacostraca</taxon>
        <taxon>Eumalacostraca</taxon>
        <taxon>Peracarida</taxon>
        <taxon>Isopoda</taxon>
        <taxon>Oniscidea</taxon>
        <taxon>Crinocheta</taxon>
        <taxon>Armadillidiidae</taxon>
        <taxon>Armadillidium</taxon>
    </lineage>
</organism>
<proteinExistence type="inferred from homology"/>
<dbReference type="GO" id="GO:0005789">
    <property type="term" value="C:endoplasmic reticulum membrane"/>
    <property type="evidence" value="ECO:0007669"/>
    <property type="project" value="TreeGrafter"/>
</dbReference>
<evidence type="ECO:0000256" key="11">
    <source>
        <dbReference type="ARBA" id="ARBA00048580"/>
    </source>
</evidence>
<gene>
    <name evidence="14" type="primary">GDPD1</name>
    <name evidence="14" type="ORF">Anas_10824</name>
</gene>
<evidence type="ECO:0000256" key="10">
    <source>
        <dbReference type="ARBA" id="ARBA00047538"/>
    </source>
</evidence>
<accession>A0A5N5SZB2</accession>
<dbReference type="PANTHER" id="PTHR42758">
    <property type="entry name" value="PHOSPHATIDYLGLYCEROL PHOSPHOLIPASE C"/>
    <property type="match status" value="1"/>
</dbReference>
<dbReference type="Gene3D" id="3.20.20.190">
    <property type="entry name" value="Phosphatidylinositol (PI) phosphodiesterase"/>
    <property type="match status" value="1"/>
</dbReference>
<dbReference type="GO" id="GO:0008081">
    <property type="term" value="F:phosphoric diester hydrolase activity"/>
    <property type="evidence" value="ECO:0007669"/>
    <property type="project" value="InterPro"/>
</dbReference>
<comment type="subcellular location">
    <subcellularLocation>
        <location evidence="1">Membrane</location>
    </subcellularLocation>
</comment>
<sequence>MYKNKVLHPQLSKFDIYNSAGENYENTITAFKNALEIGTDMLELDCHITQDGHVVVAHDADLNRRTDSEGLISSRKYSDLPLMKKDLPLDFMPGVVFSGTSEDRRFPLLQEVFELFPNTPINIDIKVNNDQLISKVNDLIKHHNREHITVWGNVKDIITQKCYKENPNICLLFSFRRTMTLVALMYTGLLPFIPLKETHLEIFVPSHLVRGIQTYLWVMNTEEDFKMAYEAGAIGVMTDYPSKLRAFLDENPQYLSNGYFIANQLSDNPR</sequence>
<evidence type="ECO:0000256" key="12">
    <source>
        <dbReference type="ARBA" id="ARBA00048947"/>
    </source>
</evidence>
<evidence type="ECO:0000259" key="13">
    <source>
        <dbReference type="PROSITE" id="PS51704"/>
    </source>
</evidence>
<dbReference type="InterPro" id="IPR052271">
    <property type="entry name" value="GDPD-Related"/>
</dbReference>
<keyword evidence="6" id="KW-0443">Lipid metabolism</keyword>
<comment type="catalytic activity">
    <reaction evidence="9">
        <text>N-(5Z,8Z,11Z,14Z-eicosatetraenoyl)-1-(9Z-octadecenoyl)-sn-glycero-3-phosphoethanolamine + H2O = N-(5Z,8Z,11Z,14Z-eicosatetraenoyl)-ethanolamine + 1-(9Z-octadecenoyl)-sn-glycero-3-phosphate + H(+)</text>
        <dbReference type="Rhea" id="RHEA:45544"/>
        <dbReference type="ChEBI" id="CHEBI:2700"/>
        <dbReference type="ChEBI" id="CHEBI:15377"/>
        <dbReference type="ChEBI" id="CHEBI:15378"/>
        <dbReference type="ChEBI" id="CHEBI:74544"/>
        <dbReference type="ChEBI" id="CHEBI:85223"/>
    </reaction>
    <physiologicalReaction direction="left-to-right" evidence="9">
        <dbReference type="Rhea" id="RHEA:45545"/>
    </physiologicalReaction>
</comment>
<keyword evidence="3" id="KW-0812">Transmembrane</keyword>
<keyword evidence="15" id="KW-1185">Reference proteome</keyword>
<evidence type="ECO:0000256" key="6">
    <source>
        <dbReference type="ARBA" id="ARBA00023098"/>
    </source>
</evidence>
<evidence type="ECO:0000313" key="14">
    <source>
        <dbReference type="EMBL" id="KAB7499248.1"/>
    </source>
</evidence>
<dbReference type="InterPro" id="IPR030395">
    <property type="entry name" value="GP_PDE_dom"/>
</dbReference>
<protein>
    <submittedName>
        <fullName evidence="14">Glycerophosphodiester phosphodiesterase domain-containing protein 1</fullName>
    </submittedName>
</protein>
<evidence type="ECO:0000256" key="8">
    <source>
        <dbReference type="ARBA" id="ARBA00036083"/>
    </source>
</evidence>
<name>A0A5N5SZB2_9CRUS</name>
<evidence type="ECO:0000256" key="1">
    <source>
        <dbReference type="ARBA" id="ARBA00004370"/>
    </source>
</evidence>
<dbReference type="GO" id="GO:0046475">
    <property type="term" value="P:glycerophospholipid catabolic process"/>
    <property type="evidence" value="ECO:0007669"/>
    <property type="project" value="TreeGrafter"/>
</dbReference>
<dbReference type="PROSITE" id="PS51704">
    <property type="entry name" value="GP_PDE"/>
    <property type="match status" value="1"/>
</dbReference>
<keyword evidence="7" id="KW-0472">Membrane</keyword>
<comment type="catalytic activity">
    <reaction evidence="12">
        <text>N,1-di-(9Z-octadecenoyl)-sn-glycero-3-phosphoethanolamine + H2O = N-(9Z-octadecenoyl) ethanolamine + 1-(9Z-octadecenoyl)-sn-glycero-3-phosphate + H(+)</text>
        <dbReference type="Rhea" id="RHEA:56460"/>
        <dbReference type="ChEBI" id="CHEBI:15377"/>
        <dbReference type="ChEBI" id="CHEBI:15378"/>
        <dbReference type="ChEBI" id="CHEBI:71466"/>
        <dbReference type="ChEBI" id="CHEBI:74544"/>
        <dbReference type="ChEBI" id="CHEBI:85222"/>
    </reaction>
    <physiologicalReaction direction="left-to-right" evidence="12">
        <dbReference type="Rhea" id="RHEA:56461"/>
    </physiologicalReaction>
</comment>
<evidence type="ECO:0000313" key="15">
    <source>
        <dbReference type="Proteomes" id="UP000326759"/>
    </source>
</evidence>